<dbReference type="EMBL" id="AP014940">
    <property type="protein sequence ID" value="BAV97078.1"/>
    <property type="molecule type" value="Genomic_DNA"/>
</dbReference>
<dbReference type="GeneID" id="83066697"/>
<accession>A0AAU9AGN4</accession>
<evidence type="ECO:0008006" key="3">
    <source>
        <dbReference type="Google" id="ProtNLM"/>
    </source>
</evidence>
<evidence type="ECO:0000313" key="1">
    <source>
        <dbReference type="EMBL" id="BAV97078.1"/>
    </source>
</evidence>
<dbReference type="AlphaFoldDB" id="A0AAU9AGN4"/>
<reference evidence="1 2" key="1">
    <citation type="journal article" date="2017" name="DNA Res.">
        <title>Complete genome sequence and expression profile of the commercial lytic enzyme producer Lysobacter enzymogenes M497-1.</title>
        <authorList>
            <person name="Takami H."/>
            <person name="Toyoda A."/>
            <person name="Uchiyama I."/>
            <person name="Itoh T."/>
            <person name="Takaki Y."/>
            <person name="Arai W."/>
            <person name="Nishi S."/>
            <person name="Kawai M."/>
            <person name="Shinya K."/>
            <person name="Ikeda H."/>
        </authorList>
    </citation>
    <scope>NUCLEOTIDE SEQUENCE [LARGE SCALE GENOMIC DNA]</scope>
    <source>
        <strain evidence="1 2">M497-1</strain>
    </source>
</reference>
<sequence>MKAAIWVQDSFRALPRYLFVLTAVSALALLARAAVPSSVSPPHRFPEPGASAFAVAAAAAALDPASPAARRSMTPAAMLPLAPAFAAQTRLPGPFRLDSRPPMHLRYFAAARTPLSATPH</sequence>
<dbReference type="RefSeq" id="WP_145960009.1">
    <property type="nucleotide sequence ID" value="NZ_AP014940.1"/>
</dbReference>
<name>A0AAU9AGN4_LYSEN</name>
<dbReference type="Proteomes" id="UP000218824">
    <property type="component" value="Chromosome"/>
</dbReference>
<evidence type="ECO:0000313" key="2">
    <source>
        <dbReference type="Proteomes" id="UP000218824"/>
    </source>
</evidence>
<organism evidence="1 2">
    <name type="scientific">Lysobacter enzymogenes</name>
    <dbReference type="NCBI Taxonomy" id="69"/>
    <lineage>
        <taxon>Bacteria</taxon>
        <taxon>Pseudomonadati</taxon>
        <taxon>Pseudomonadota</taxon>
        <taxon>Gammaproteobacteria</taxon>
        <taxon>Lysobacterales</taxon>
        <taxon>Lysobacteraceae</taxon>
        <taxon>Lysobacter</taxon>
    </lineage>
</organism>
<protein>
    <recommendedName>
        <fullName evidence="3">Secreted protein</fullName>
    </recommendedName>
</protein>
<gene>
    <name evidence="1" type="ORF">LEN_1591</name>
</gene>
<dbReference type="KEGG" id="lem:LEN_1591"/>
<proteinExistence type="predicted"/>